<gene>
    <name evidence="1" type="ORF">DP114_03995</name>
</gene>
<dbReference type="Proteomes" id="UP000503129">
    <property type="component" value="Chromosome"/>
</dbReference>
<proteinExistence type="predicted"/>
<sequence>MGKYDKFFNSKKTLQESISPEEAVAAIAVVTAAADSSLEELDPDLLADILWGLEIFEEYSDDELLETLDKVVAIAEESQIGALFNSAKGSLTGELVLDAYAAGVSVLVDEEEVRIPKGKTTLLKKLQEALGINDKDAKEVIDEVIAAFEEIEDEDLLEDEDETGFDEDLNPNVYESPSGNFIVLIPVNSEQGGRVETQESSVSFSDDSGRLLRIDYFPISSKQTEEMDSVGHQEYLRSFLLSKYVPQTIVANLPDSQVKHTEYLEDILEGAYFVLVDMPQGSTVTKTGNNGTATKLNAYRGVLAFSYGDLLYIVSSQHSFFDKEKPSSLEQEAEDIKQNVLGFVDTIEFL</sequence>
<dbReference type="AlphaFoldDB" id="A0A856MA12"/>
<protein>
    <submittedName>
        <fullName evidence="1">Uncharacterized protein</fullName>
    </submittedName>
</protein>
<keyword evidence="2" id="KW-1185">Reference proteome</keyword>
<dbReference type="CDD" id="cd07176">
    <property type="entry name" value="terB"/>
    <property type="match status" value="1"/>
</dbReference>
<dbReference type="EMBL" id="CP030118">
    <property type="protein sequence ID" value="QDL07180.1"/>
    <property type="molecule type" value="Genomic_DNA"/>
</dbReference>
<evidence type="ECO:0000313" key="1">
    <source>
        <dbReference type="EMBL" id="QDL07180.1"/>
    </source>
</evidence>
<reference evidence="1 2" key="1">
    <citation type="submission" date="2018-06" db="EMBL/GenBank/DDBJ databases">
        <title>Comparative genomics of Brasilonema spp. strains.</title>
        <authorList>
            <person name="Alvarenga D.O."/>
            <person name="Fiore M.F."/>
            <person name="Varani A.M."/>
        </authorList>
    </citation>
    <scope>NUCLEOTIDE SEQUENCE [LARGE SCALE GENOMIC DNA]</scope>
    <source>
        <strain evidence="1 2">CENA114</strain>
    </source>
</reference>
<dbReference type="RefSeq" id="WP_169264882.1">
    <property type="nucleotide sequence ID" value="NZ_CAWOXK010000001.1"/>
</dbReference>
<accession>A0A856MA12</accession>
<dbReference type="KEGG" id="bsen:DP114_03995"/>
<organism evidence="1 2">
    <name type="scientific">Brasilonema sennae CENA114</name>
    <dbReference type="NCBI Taxonomy" id="415709"/>
    <lineage>
        <taxon>Bacteria</taxon>
        <taxon>Bacillati</taxon>
        <taxon>Cyanobacteriota</taxon>
        <taxon>Cyanophyceae</taxon>
        <taxon>Nostocales</taxon>
        <taxon>Scytonemataceae</taxon>
        <taxon>Brasilonema</taxon>
        <taxon>Bromeliae group (in: Brasilonema)</taxon>
    </lineage>
</organism>
<name>A0A856MA12_9CYAN</name>
<evidence type="ECO:0000313" key="2">
    <source>
        <dbReference type="Proteomes" id="UP000503129"/>
    </source>
</evidence>